<reference evidence="4 5" key="1">
    <citation type="submission" date="2024-06" db="EMBL/GenBank/DDBJ databases">
        <title>Chitinophaga defluvii sp. nov., isolated from municipal sewage.</title>
        <authorList>
            <person name="Zhang L."/>
        </authorList>
    </citation>
    <scope>NUCLEOTIDE SEQUENCE [LARGE SCALE GENOMIC DNA]</scope>
    <source>
        <strain evidence="4 5">H8</strain>
    </source>
</reference>
<protein>
    <submittedName>
        <fullName evidence="4">Carbohydrate-binding protein</fullName>
    </submittedName>
</protein>
<dbReference type="PROSITE" id="PS51175">
    <property type="entry name" value="CBM6"/>
    <property type="match status" value="1"/>
</dbReference>
<evidence type="ECO:0000259" key="2">
    <source>
        <dbReference type="PROSITE" id="PS50213"/>
    </source>
</evidence>
<dbReference type="SUPFAM" id="SSF49785">
    <property type="entry name" value="Galactose-binding domain-like"/>
    <property type="match status" value="1"/>
</dbReference>
<dbReference type="InterPro" id="IPR008979">
    <property type="entry name" value="Galactose-bd-like_sf"/>
</dbReference>
<dbReference type="InterPro" id="IPR036378">
    <property type="entry name" value="FAS1_dom_sf"/>
</dbReference>
<dbReference type="PROSITE" id="PS50213">
    <property type="entry name" value="FAS1"/>
    <property type="match status" value="1"/>
</dbReference>
<evidence type="ECO:0000256" key="1">
    <source>
        <dbReference type="ARBA" id="ARBA00022729"/>
    </source>
</evidence>
<dbReference type="PROSITE" id="PS51257">
    <property type="entry name" value="PROKAR_LIPOPROTEIN"/>
    <property type="match status" value="1"/>
</dbReference>
<dbReference type="EMBL" id="JBEXAC010000002">
    <property type="protein sequence ID" value="MET6998514.1"/>
    <property type="molecule type" value="Genomic_DNA"/>
</dbReference>
<evidence type="ECO:0000313" key="4">
    <source>
        <dbReference type="EMBL" id="MET6998514.1"/>
    </source>
</evidence>
<proteinExistence type="predicted"/>
<dbReference type="Gene3D" id="2.30.180.10">
    <property type="entry name" value="FAS1 domain"/>
    <property type="match status" value="1"/>
</dbReference>
<dbReference type="InterPro" id="IPR005084">
    <property type="entry name" value="CBM6"/>
</dbReference>
<organism evidence="4 5">
    <name type="scientific">Chitinophaga defluvii</name>
    <dbReference type="NCBI Taxonomy" id="3163343"/>
    <lineage>
        <taxon>Bacteria</taxon>
        <taxon>Pseudomonadati</taxon>
        <taxon>Bacteroidota</taxon>
        <taxon>Chitinophagia</taxon>
        <taxon>Chitinophagales</taxon>
        <taxon>Chitinophagaceae</taxon>
        <taxon>Chitinophaga</taxon>
    </lineage>
</organism>
<accession>A0ABV2T679</accession>
<name>A0ABV2T679_9BACT</name>
<dbReference type="SUPFAM" id="SSF82153">
    <property type="entry name" value="FAS1 domain"/>
    <property type="match status" value="1"/>
</dbReference>
<comment type="caution">
    <text evidence="4">The sequence shown here is derived from an EMBL/GenBank/DDBJ whole genome shotgun (WGS) entry which is preliminary data.</text>
</comment>
<feature type="domain" description="CBM6" evidence="3">
    <location>
        <begin position="274"/>
        <end position="390"/>
    </location>
</feature>
<dbReference type="InterPro" id="IPR000782">
    <property type="entry name" value="FAS1_domain"/>
</dbReference>
<dbReference type="RefSeq" id="WP_354661158.1">
    <property type="nucleotide sequence ID" value="NZ_JBEXAC010000002.1"/>
</dbReference>
<gene>
    <name evidence="4" type="ORF">ABR189_14110</name>
</gene>
<evidence type="ECO:0000259" key="3">
    <source>
        <dbReference type="PROSITE" id="PS51175"/>
    </source>
</evidence>
<dbReference type="Proteomes" id="UP001549749">
    <property type="component" value="Unassembled WGS sequence"/>
</dbReference>
<keyword evidence="5" id="KW-1185">Reference proteome</keyword>
<evidence type="ECO:0000313" key="5">
    <source>
        <dbReference type="Proteomes" id="UP001549749"/>
    </source>
</evidence>
<sequence>MKRNFFQITMVILVAGCCYSFVGCKKTMEQYRNAQPKSEVPESTYEFLKKQGELYDTLLQLVDKLNLKDTLNDEKVTFFVPQDISIKTALENLNFTRRRLGRDPNWTIDSVPLNVWDSLMRRYIVRGIITADSMRYADGADLATLYDYDMHASLTATNASGAVGGGTLVVVYSDKNRNRINKFWTPARTQNVDVKTKNGMMHILEGSHVFGFISFVGMAFPESLLPIQGPFLGYPAPIPGIVESADYDEGGEGLAFHDNDNGNNGGKYRAGVGDNVDIENCSEGKGNGDSPGGSYNVGWTGGGEWMNYTVDIKEAGTYDVETRFAGGDSNGRIRLLIDGKDVSGLINMWYTGGWQNWDGVHTTVELPAGIHVLQCYTDNGGFNIHRLIFTKK</sequence>
<dbReference type="InterPro" id="IPR006584">
    <property type="entry name" value="Cellulose-bd_IV"/>
</dbReference>
<dbReference type="Pfam" id="PF03422">
    <property type="entry name" value="CBM_6"/>
    <property type="match status" value="1"/>
</dbReference>
<feature type="domain" description="FAS1" evidence="2">
    <location>
        <begin position="41"/>
        <end position="208"/>
    </location>
</feature>
<dbReference type="CDD" id="cd04080">
    <property type="entry name" value="CBM6_cellulase-like"/>
    <property type="match status" value="1"/>
</dbReference>
<keyword evidence="1" id="KW-0732">Signal</keyword>
<dbReference type="SMART" id="SM00606">
    <property type="entry name" value="CBD_IV"/>
    <property type="match status" value="1"/>
</dbReference>
<dbReference type="Gene3D" id="2.60.120.260">
    <property type="entry name" value="Galactose-binding domain-like"/>
    <property type="match status" value="1"/>
</dbReference>